<evidence type="ECO:0000256" key="2">
    <source>
        <dbReference type="SAM" id="MobiDB-lite"/>
    </source>
</evidence>
<sequence length="225" mass="25093">MSQLQQKLDMIGQLRGELNQVLADCHQWKENMDRLAAEKEAVKAQLTWAEAQFRGAEAKGLAQAKEIEGLGAELAKARTEVAQAKDEAEKTKAVADKSIDIYKREAAVVQAELRAASNRAKRSNKLAKCQARRETLEEVRARGFDLAEEIAEAQARETDARFLVSSDDEDVVSGSGDEESEEDAPKGEEVPEDRWHSRGRGPENRLGFYFCIRALCCNMLCKFFG</sequence>
<keyword evidence="1" id="KW-0175">Coiled coil</keyword>
<dbReference type="Proteomes" id="UP000189701">
    <property type="component" value="Unplaced"/>
</dbReference>
<keyword evidence="3" id="KW-1185">Reference proteome</keyword>
<evidence type="ECO:0000256" key="1">
    <source>
        <dbReference type="SAM" id="Coils"/>
    </source>
</evidence>
<name>A0A1U7XBH0_NICSY</name>
<proteinExistence type="predicted"/>
<evidence type="ECO:0000313" key="4">
    <source>
        <dbReference type="RefSeq" id="XP_009784289.1"/>
    </source>
</evidence>
<reference evidence="3" key="1">
    <citation type="journal article" date="2013" name="Genome Biol.">
        <title>Reference genomes and transcriptomes of Nicotiana sylvestris and Nicotiana tomentosiformis.</title>
        <authorList>
            <person name="Sierro N."/>
            <person name="Battey J.N."/>
            <person name="Ouadi S."/>
            <person name="Bovet L."/>
            <person name="Goepfert S."/>
            <person name="Bakaher N."/>
            <person name="Peitsch M.C."/>
            <person name="Ivanov N.V."/>
        </authorList>
    </citation>
    <scope>NUCLEOTIDE SEQUENCE [LARGE SCALE GENOMIC DNA]</scope>
</reference>
<dbReference type="AlphaFoldDB" id="A0A1U7XBH0"/>
<evidence type="ECO:0000313" key="3">
    <source>
        <dbReference type="Proteomes" id="UP000189701"/>
    </source>
</evidence>
<feature type="compositionally biased region" description="Acidic residues" evidence="2">
    <location>
        <begin position="166"/>
        <end position="182"/>
    </location>
</feature>
<organism evidence="3 4">
    <name type="scientific">Nicotiana sylvestris</name>
    <name type="common">Wood tobacco</name>
    <name type="synonym">South American tobacco</name>
    <dbReference type="NCBI Taxonomy" id="4096"/>
    <lineage>
        <taxon>Eukaryota</taxon>
        <taxon>Viridiplantae</taxon>
        <taxon>Streptophyta</taxon>
        <taxon>Embryophyta</taxon>
        <taxon>Tracheophyta</taxon>
        <taxon>Spermatophyta</taxon>
        <taxon>Magnoliopsida</taxon>
        <taxon>eudicotyledons</taxon>
        <taxon>Gunneridae</taxon>
        <taxon>Pentapetalae</taxon>
        <taxon>asterids</taxon>
        <taxon>lamiids</taxon>
        <taxon>Solanales</taxon>
        <taxon>Solanaceae</taxon>
        <taxon>Nicotianoideae</taxon>
        <taxon>Nicotianeae</taxon>
        <taxon>Nicotiana</taxon>
    </lineage>
</organism>
<feature type="region of interest" description="Disordered" evidence="2">
    <location>
        <begin position="166"/>
        <end position="200"/>
    </location>
</feature>
<gene>
    <name evidence="4" type="primary">LOC104232726</name>
</gene>
<feature type="coiled-coil region" evidence="1">
    <location>
        <begin position="18"/>
        <end position="156"/>
    </location>
</feature>
<reference evidence="4" key="2">
    <citation type="submission" date="2025-08" db="UniProtKB">
        <authorList>
            <consortium name="RefSeq"/>
        </authorList>
    </citation>
    <scope>IDENTIFICATION</scope>
    <source>
        <tissue evidence="4">Leaf</tissue>
    </source>
</reference>
<protein>
    <submittedName>
        <fullName evidence="4">Uncharacterized protein LOC104232726</fullName>
    </submittedName>
</protein>
<dbReference type="RefSeq" id="XP_009784289.1">
    <property type="nucleotide sequence ID" value="XM_009785987.1"/>
</dbReference>
<feature type="compositionally biased region" description="Basic and acidic residues" evidence="2">
    <location>
        <begin position="183"/>
        <end position="200"/>
    </location>
</feature>
<accession>A0A1U7XBH0</accession>